<evidence type="ECO:0000259" key="6">
    <source>
        <dbReference type="Pfam" id="PF00933"/>
    </source>
</evidence>
<dbReference type="InterPro" id="IPR036962">
    <property type="entry name" value="Glyco_hydro_3_N_sf"/>
</dbReference>
<dbReference type="SUPFAM" id="SSF51445">
    <property type="entry name" value="(Trans)glycosidases"/>
    <property type="match status" value="1"/>
</dbReference>
<dbReference type="InterPro" id="IPR001764">
    <property type="entry name" value="Glyco_hydro_3_N"/>
</dbReference>
<keyword evidence="8" id="KW-1185">Reference proteome</keyword>
<evidence type="ECO:0000256" key="5">
    <source>
        <dbReference type="ARBA" id="ARBA00023295"/>
    </source>
</evidence>
<keyword evidence="4 7" id="KW-0378">Hydrolase</keyword>
<evidence type="ECO:0000256" key="2">
    <source>
        <dbReference type="ARBA" id="ARBA00005336"/>
    </source>
</evidence>
<dbReference type="PANTHER" id="PTHR30480:SF13">
    <property type="entry name" value="BETA-HEXOSAMINIDASE"/>
    <property type="match status" value="1"/>
</dbReference>
<evidence type="ECO:0000256" key="4">
    <source>
        <dbReference type="ARBA" id="ARBA00022801"/>
    </source>
</evidence>
<dbReference type="PANTHER" id="PTHR30480">
    <property type="entry name" value="BETA-HEXOSAMINIDASE-RELATED"/>
    <property type="match status" value="1"/>
</dbReference>
<dbReference type="Pfam" id="PF00933">
    <property type="entry name" value="Glyco_hydro_3"/>
    <property type="match status" value="1"/>
</dbReference>
<dbReference type="Proteomes" id="UP001302274">
    <property type="component" value="Unassembled WGS sequence"/>
</dbReference>
<evidence type="ECO:0000313" key="8">
    <source>
        <dbReference type="Proteomes" id="UP001302274"/>
    </source>
</evidence>
<feature type="domain" description="Glycoside hydrolase family 3 N-terminal" evidence="6">
    <location>
        <begin position="4"/>
        <end position="315"/>
    </location>
</feature>
<dbReference type="NCBIfam" id="NF003740">
    <property type="entry name" value="PRK05337.1"/>
    <property type="match status" value="1"/>
</dbReference>
<dbReference type="Gene3D" id="3.20.20.300">
    <property type="entry name" value="Glycoside hydrolase, family 3, N-terminal domain"/>
    <property type="match status" value="1"/>
</dbReference>
<evidence type="ECO:0000256" key="3">
    <source>
        <dbReference type="ARBA" id="ARBA00012663"/>
    </source>
</evidence>
<protein>
    <recommendedName>
        <fullName evidence="3">beta-N-acetylhexosaminidase</fullName>
        <ecNumber evidence="3">3.2.1.52</ecNumber>
    </recommendedName>
</protein>
<evidence type="ECO:0000313" key="7">
    <source>
        <dbReference type="EMBL" id="MEA9355004.1"/>
    </source>
</evidence>
<sequence length="360" mass="40919">MNQLGQLVFTGLSGLTLTDEEKKFIEKEDIGGVIFFSKNYESPAQLAELVNSIQNLRKEYPLFICTDHEGGRVVRFKTQFTQFPPMLEIAKLDSPKLVFDVATIMAEELLACGVNLNLAPVCDIWNNDQNKVIWDRAFGKDHETVSKFISSMIRGFETNHLMSCAKHFPGHGNTLKDSHYDLPIVKKSLEDIRNEELQPFIKAVKARVDMIMMAHIIVEDIDPELPCSLSPKAHAILRNELKYKGLILSDDMQMGAITAHRGTGEAAMMAIRAGSDLVEYRDMAEAQLGLEGLKKAQKDKTIKAAEFQDRLTRIEEAKKAYFTEYKPIYIPDLEKKFNRKQNQQFVEDLKKKIAEFNSRA</sequence>
<dbReference type="EMBL" id="JAYGJQ010000001">
    <property type="protein sequence ID" value="MEA9355004.1"/>
    <property type="molecule type" value="Genomic_DNA"/>
</dbReference>
<reference evidence="7 8" key="1">
    <citation type="submission" date="2023-11" db="EMBL/GenBank/DDBJ databases">
        <title>A Novel Polar Bacteriovorax (B. antarcticus) Isolated from the Biocrust in Antarctica.</title>
        <authorList>
            <person name="Mun W."/>
            <person name="Choi S.Y."/>
            <person name="Mitchell R.J."/>
        </authorList>
    </citation>
    <scope>NUCLEOTIDE SEQUENCE [LARGE SCALE GENOMIC DNA]</scope>
    <source>
        <strain evidence="7 8">PP10</strain>
    </source>
</reference>
<dbReference type="RefSeq" id="WP_323574494.1">
    <property type="nucleotide sequence ID" value="NZ_JAYGJQ010000001.1"/>
</dbReference>
<comment type="caution">
    <text evidence="7">The sequence shown here is derived from an EMBL/GenBank/DDBJ whole genome shotgun (WGS) entry which is preliminary data.</text>
</comment>
<dbReference type="InterPro" id="IPR017853">
    <property type="entry name" value="GH"/>
</dbReference>
<evidence type="ECO:0000256" key="1">
    <source>
        <dbReference type="ARBA" id="ARBA00001231"/>
    </source>
</evidence>
<organism evidence="7 8">
    <name type="scientific">Bacteriovorax antarcticus</name>
    <dbReference type="NCBI Taxonomy" id="3088717"/>
    <lineage>
        <taxon>Bacteria</taxon>
        <taxon>Pseudomonadati</taxon>
        <taxon>Bdellovibrionota</taxon>
        <taxon>Bacteriovoracia</taxon>
        <taxon>Bacteriovoracales</taxon>
        <taxon>Bacteriovoracaceae</taxon>
        <taxon>Bacteriovorax</taxon>
    </lineage>
</organism>
<dbReference type="GO" id="GO:0004563">
    <property type="term" value="F:beta-N-acetylhexosaminidase activity"/>
    <property type="evidence" value="ECO:0007669"/>
    <property type="project" value="UniProtKB-EC"/>
</dbReference>
<accession>A0ABU5VRL6</accession>
<dbReference type="EC" id="3.2.1.52" evidence="3"/>
<keyword evidence="5 7" id="KW-0326">Glycosidase</keyword>
<comment type="catalytic activity">
    <reaction evidence="1">
        <text>Hydrolysis of terminal non-reducing N-acetyl-D-hexosamine residues in N-acetyl-beta-D-hexosaminides.</text>
        <dbReference type="EC" id="3.2.1.52"/>
    </reaction>
</comment>
<proteinExistence type="inferred from homology"/>
<comment type="similarity">
    <text evidence="2">Belongs to the glycosyl hydrolase 3 family.</text>
</comment>
<gene>
    <name evidence="7" type="primary">nagZ</name>
    <name evidence="7" type="ORF">SHI21_02265</name>
</gene>
<dbReference type="InterPro" id="IPR050226">
    <property type="entry name" value="NagZ_Beta-hexosaminidase"/>
</dbReference>
<name>A0ABU5VRL6_9BACT</name>